<dbReference type="InterPro" id="IPR015943">
    <property type="entry name" value="WD40/YVTN_repeat-like_dom_sf"/>
</dbReference>
<dbReference type="eggNOG" id="KOG2066">
    <property type="taxonomic scope" value="Eukaryota"/>
</dbReference>
<keyword evidence="2" id="KW-0653">Protein transport</keyword>
<evidence type="ECO:0000256" key="2">
    <source>
        <dbReference type="ARBA" id="ARBA00022927"/>
    </source>
</evidence>
<organism evidence="6 7">
    <name type="scientific">Trypanosoma cruzi (strain CL Brener)</name>
    <dbReference type="NCBI Taxonomy" id="353153"/>
    <lineage>
        <taxon>Eukaryota</taxon>
        <taxon>Discoba</taxon>
        <taxon>Euglenozoa</taxon>
        <taxon>Kinetoplastea</taxon>
        <taxon>Metakinetoplastina</taxon>
        <taxon>Trypanosomatida</taxon>
        <taxon>Trypanosomatidae</taxon>
        <taxon>Trypanosoma</taxon>
        <taxon>Schizotrypanum</taxon>
    </lineage>
</organism>
<dbReference type="GO" id="GO:0030897">
    <property type="term" value="C:HOPS complex"/>
    <property type="evidence" value="ECO:0007669"/>
    <property type="project" value="TreeGrafter"/>
</dbReference>
<dbReference type="SUPFAM" id="SSF50978">
    <property type="entry name" value="WD40 repeat-like"/>
    <property type="match status" value="1"/>
</dbReference>
<reference evidence="6 7" key="1">
    <citation type="journal article" date="2005" name="Science">
        <title>The genome sequence of Trypanosoma cruzi, etiologic agent of Chagas disease.</title>
        <authorList>
            <person name="El-Sayed N.M."/>
            <person name="Myler P.J."/>
            <person name="Bartholomeu D.C."/>
            <person name="Nilsson D."/>
            <person name="Aggarwal G."/>
            <person name="Tran A.N."/>
            <person name="Ghedin E."/>
            <person name="Worthey E.A."/>
            <person name="Delcher A.L."/>
            <person name="Blandin G."/>
            <person name="Westenberger S.J."/>
            <person name="Caler E."/>
            <person name="Cerqueira G.C."/>
            <person name="Branche C."/>
            <person name="Haas B."/>
            <person name="Anupama A."/>
            <person name="Arner E."/>
            <person name="Aslund L."/>
            <person name="Attipoe P."/>
            <person name="Bontempi E."/>
            <person name="Bringaud F."/>
            <person name="Burton P."/>
            <person name="Cadag E."/>
            <person name="Campbell D.A."/>
            <person name="Carrington M."/>
            <person name="Crabtree J."/>
            <person name="Darban H."/>
            <person name="da Silveira J.F."/>
            <person name="de Jong P."/>
            <person name="Edwards K."/>
            <person name="Englund P.T."/>
            <person name="Fazelina G."/>
            <person name="Feldblyum T."/>
            <person name="Ferella M."/>
            <person name="Frasch A.C."/>
            <person name="Gull K."/>
            <person name="Horn D."/>
            <person name="Hou L."/>
            <person name="Huang Y."/>
            <person name="Kindlund E."/>
            <person name="Klingbeil M."/>
            <person name="Kluge S."/>
            <person name="Koo H."/>
            <person name="Lacerda D."/>
            <person name="Levin M.J."/>
            <person name="Lorenzi H."/>
            <person name="Louie T."/>
            <person name="Machado C.R."/>
            <person name="McCulloch R."/>
            <person name="McKenna A."/>
            <person name="Mizuno Y."/>
            <person name="Mottram J.C."/>
            <person name="Nelson S."/>
            <person name="Ochaya S."/>
            <person name="Osoegawa K."/>
            <person name="Pai G."/>
            <person name="Parsons M."/>
            <person name="Pentony M."/>
            <person name="Pettersson U."/>
            <person name="Pop M."/>
            <person name="Ramirez J.L."/>
            <person name="Rinta J."/>
            <person name="Robertson L."/>
            <person name="Salzberg S.L."/>
            <person name="Sanchez D.O."/>
            <person name="Seyler A."/>
            <person name="Sharma R."/>
            <person name="Shetty J."/>
            <person name="Simpson A.J."/>
            <person name="Sisk E."/>
            <person name="Tammi M.T."/>
            <person name="Tarleton R."/>
            <person name="Teixeira S."/>
            <person name="Van Aken S."/>
            <person name="Vogt C."/>
            <person name="Ward P.N."/>
            <person name="Wickstead B."/>
            <person name="Wortman J."/>
            <person name="White O."/>
            <person name="Fraser C.M."/>
            <person name="Stuart K.D."/>
            <person name="Andersson B."/>
        </authorList>
    </citation>
    <scope>NUCLEOTIDE SEQUENCE [LARGE SCALE GENOMIC DNA]</scope>
    <source>
        <strain evidence="6 7">CL Brener</strain>
    </source>
</reference>
<dbReference type="STRING" id="353153.Q4CU37"/>
<dbReference type="GO" id="GO:0006623">
    <property type="term" value="P:protein targeting to vacuole"/>
    <property type="evidence" value="ECO:0007669"/>
    <property type="project" value="InterPro"/>
</dbReference>
<dbReference type="InterPro" id="IPR000547">
    <property type="entry name" value="Clathrin_H-chain/VPS_repeat"/>
</dbReference>
<accession>Q4CU37</accession>
<dbReference type="EMBL" id="AAHK01001905">
    <property type="protein sequence ID" value="EAN83790.1"/>
    <property type="molecule type" value="Genomic_DNA"/>
</dbReference>
<dbReference type="GO" id="GO:0016236">
    <property type="term" value="P:macroautophagy"/>
    <property type="evidence" value="ECO:0007669"/>
    <property type="project" value="TreeGrafter"/>
</dbReference>
<feature type="compositionally biased region" description="Acidic residues" evidence="4">
    <location>
        <begin position="43"/>
        <end position="60"/>
    </location>
</feature>
<dbReference type="Pfam" id="PF23411">
    <property type="entry name" value="Beta-prop_Vps41"/>
    <property type="match status" value="1"/>
</dbReference>
<evidence type="ECO:0000259" key="5">
    <source>
        <dbReference type="Pfam" id="PF23411"/>
    </source>
</evidence>
<dbReference type="InParanoid" id="Q4CU37"/>
<dbReference type="InterPro" id="IPR045111">
    <property type="entry name" value="Vps41/Vps8"/>
</dbReference>
<sequence>MDLHDPSEEINQQSEGEDDKGYEEVIEEMEVEEESYISGSYEEAYDEEMTDDEEEEEQKEDQENLLSFSTFPLEALRGQHIMVAVAFNRFIVIGTNRGVVALVEGSGVVLRMLNNHIDPISDVSCDIMEEHVGSSDKAGVVTVQNLSDEQDFYRREFDVPIYSMALHPKYSRSEDRAILLGGGDKVMLITKTRILGHRKITILQERRGKVYAVRWCGPELIAWANDRGVQLYSYTGRAMVHFVSRPVDSSRLEFYRCSLVWEAPRTLTCGWGDWVQVLHVYELRMEERLRWGTEFMSRTHRVEVTPAVRTHTTTEPCRVCGIAPFGSDRYLVLACTLEEEGYMKELEVRIVDRTTFGNVFRGRLHTKHKHPLQYSLAFSVGGVSTPAHAAASSYTVEKSVSATSRVAPTSLPSSMPLLSDTVPAFVFFIVCVDAIIKVTPTDDDQHVEYLLRVGRFKEAYSYARTHPLRQHQAVDVGHQLLQHLFAEKKYDEVASSLAEVVKEDYLEWERWICQFDQQGMSDLLVDVLPIQGGNSREIKGDTEDGQEKVTRIGEEYYELVLLRCLEKNVFLFQRAVRKFKGMFRPDVVSHAAELRYNDGDMQGNVGGVPDEQKKALGDTYGLLLKLGGQYDRAFEVLLRVDQSDELFSLIREQKLFLKALEALPALFARNEDRTIELLLEHIYARSAVADQEEATEALPLRSFLTPAAVVQRLERTQRRYLWAYLKALQTRDKAVHAALSETHAQLFATLFIENEPSGLFAFLHENSAHLPKLREIYALCKKHQLLEEMVFLLARMGKEEEGLRIIVHEMKSMKKAVQFIADVPNEEDQLHLYKRLVHMTLEMNTALQSRHGQKYFEYRPTEGETWASIARKYDIDEGELRMANGAGNPLPGGVSSSSSSSGRVAPISNLCIVPLNITGALLRAIVDPSISGRVALDPTYVVELLPEDEPMPHVGSRIANVARSKANDVWLMTAVVHVATSDLGKHYETLYRRRGAAIRVDPRMAVCPFCHQPTLADVVIFGCSHTYHANCVIGYLAGEGVLLVQPADVDVGRFFKHPEEYLRPGSRKVSPRCLVCCEVRGAVK</sequence>
<feature type="domain" description="Vps41 beta-propeller" evidence="5">
    <location>
        <begin position="84"/>
        <end position="352"/>
    </location>
</feature>
<dbReference type="RefSeq" id="XP_805641.1">
    <property type="nucleotide sequence ID" value="XM_800548.1"/>
</dbReference>
<feature type="compositionally biased region" description="Acidic residues" evidence="4">
    <location>
        <begin position="15"/>
        <end position="35"/>
    </location>
</feature>
<dbReference type="InterPro" id="IPR057780">
    <property type="entry name" value="Beta-prop_Vps41"/>
</dbReference>
<evidence type="ECO:0000256" key="4">
    <source>
        <dbReference type="SAM" id="MobiDB-lite"/>
    </source>
</evidence>
<dbReference type="Proteomes" id="UP000002296">
    <property type="component" value="Unassembled WGS sequence"/>
</dbReference>
<evidence type="ECO:0000313" key="7">
    <source>
        <dbReference type="Proteomes" id="UP000002296"/>
    </source>
</evidence>
<dbReference type="GeneID" id="3535439"/>
<dbReference type="PaxDb" id="353153-Q4CU37"/>
<dbReference type="PANTHER" id="PTHR12616:SF1">
    <property type="entry name" value="VACUOLAR PROTEIN SORTING-ASSOCIATED PROTEIN 41 HOMOLOG"/>
    <property type="match status" value="1"/>
</dbReference>
<keyword evidence="7" id="KW-1185">Reference proteome</keyword>
<dbReference type="Gene3D" id="2.130.10.10">
    <property type="entry name" value="YVTN repeat-like/Quinoprotein amine dehydrogenase"/>
    <property type="match status" value="1"/>
</dbReference>
<dbReference type="InterPro" id="IPR018392">
    <property type="entry name" value="LysM"/>
</dbReference>
<dbReference type="GO" id="GO:0009267">
    <property type="term" value="P:cellular response to starvation"/>
    <property type="evidence" value="ECO:0007669"/>
    <property type="project" value="TreeGrafter"/>
</dbReference>
<dbReference type="CDD" id="cd00118">
    <property type="entry name" value="LysM"/>
    <property type="match status" value="1"/>
</dbReference>
<evidence type="ECO:0000256" key="1">
    <source>
        <dbReference type="ARBA" id="ARBA00022448"/>
    </source>
</evidence>
<comment type="caution">
    <text evidence="6">The sequence shown here is derived from an EMBL/GenBank/DDBJ whole genome shotgun (WGS) entry which is preliminary data.</text>
</comment>
<dbReference type="PANTHER" id="PTHR12616">
    <property type="entry name" value="VACUOLAR PROTEIN SORTING VPS41"/>
    <property type="match status" value="1"/>
</dbReference>
<evidence type="ECO:0000256" key="3">
    <source>
        <dbReference type="PROSITE-ProRule" id="PRU01006"/>
    </source>
</evidence>
<dbReference type="InterPro" id="IPR036322">
    <property type="entry name" value="WD40_repeat_dom_sf"/>
</dbReference>
<protein>
    <submittedName>
        <fullName evidence="6">Vacuolar assembly protein vps41, putative</fullName>
    </submittedName>
</protein>
<dbReference type="FunCoup" id="Q4CU37">
    <property type="interactions" value="274"/>
</dbReference>
<dbReference type="GO" id="GO:0034058">
    <property type="term" value="P:endosomal vesicle fusion"/>
    <property type="evidence" value="ECO:0007669"/>
    <property type="project" value="TreeGrafter"/>
</dbReference>
<dbReference type="KEGG" id="tcr:507923.30"/>
<dbReference type="OMA" id="PYRVCGI"/>
<keyword evidence="1" id="KW-0813">Transport</keyword>
<name>Q4CU37_TRYCC</name>
<feature type="region of interest" description="Disordered" evidence="4">
    <location>
        <begin position="1"/>
        <end position="63"/>
    </location>
</feature>
<dbReference type="AlphaFoldDB" id="Q4CU37"/>
<evidence type="ECO:0000313" key="6">
    <source>
        <dbReference type="EMBL" id="EAN83790.1"/>
    </source>
</evidence>
<dbReference type="Pfam" id="PF23556">
    <property type="entry name" value="TPR_Vps41"/>
    <property type="match status" value="1"/>
</dbReference>
<gene>
    <name evidence="6" type="ORF">Tc00.1047053507923.30</name>
</gene>
<feature type="repeat" description="CHCR" evidence="3">
    <location>
        <begin position="697"/>
        <end position="849"/>
    </location>
</feature>
<dbReference type="GO" id="GO:0005770">
    <property type="term" value="C:late endosome"/>
    <property type="evidence" value="ECO:0007669"/>
    <property type="project" value="TreeGrafter"/>
</dbReference>
<dbReference type="PROSITE" id="PS50236">
    <property type="entry name" value="CHCR"/>
    <property type="match status" value="1"/>
</dbReference>
<proteinExistence type="predicted"/>